<evidence type="ECO:0000313" key="20">
    <source>
        <dbReference type="Proteomes" id="UP000829291"/>
    </source>
</evidence>
<name>A0A6J0B550_NEOLC</name>
<proteinExistence type="inferred from homology"/>
<dbReference type="Pfam" id="PF00287">
    <property type="entry name" value="Na_K-ATPase"/>
    <property type="match status" value="1"/>
</dbReference>
<evidence type="ECO:0000256" key="13">
    <source>
        <dbReference type="ARBA" id="ARBA00023136"/>
    </source>
</evidence>
<keyword evidence="16" id="KW-0739">Sodium transport</keyword>
<evidence type="ECO:0000256" key="10">
    <source>
        <dbReference type="ARBA" id="ARBA00022989"/>
    </source>
</evidence>
<evidence type="ECO:0000256" key="2">
    <source>
        <dbReference type="ARBA" id="ARBA00005876"/>
    </source>
</evidence>
<dbReference type="KEGG" id="nlo:107216549"/>
<keyword evidence="11" id="KW-0915">Sodium</keyword>
<evidence type="ECO:0000256" key="1">
    <source>
        <dbReference type="ARBA" id="ARBA00004401"/>
    </source>
</evidence>
<dbReference type="OrthoDB" id="5912413at2759"/>
<feature type="compositionally biased region" description="Basic and acidic residues" evidence="18">
    <location>
        <begin position="1"/>
        <end position="10"/>
    </location>
</feature>
<evidence type="ECO:0000256" key="18">
    <source>
        <dbReference type="SAM" id="MobiDB-lite"/>
    </source>
</evidence>
<dbReference type="GO" id="GO:0005890">
    <property type="term" value="C:sodium:potassium-exchanging ATPase complex"/>
    <property type="evidence" value="ECO:0007669"/>
    <property type="project" value="InterPro"/>
</dbReference>
<dbReference type="PANTHER" id="PTHR11523:SF46">
    <property type="entry name" value="SODIUM_POTASSIUM-TRANSPORTING ATPASE SUBUNIT BETA-2"/>
    <property type="match status" value="1"/>
</dbReference>
<accession>A0A6J0B550</accession>
<keyword evidence="6" id="KW-0740">Sodium/potassium transport</keyword>
<evidence type="ECO:0000256" key="17">
    <source>
        <dbReference type="ARBA" id="ARBA00025540"/>
    </source>
</evidence>
<dbReference type="AlphaFoldDB" id="A0A6J0B550"/>
<evidence type="ECO:0000256" key="15">
    <source>
        <dbReference type="ARBA" id="ARBA00023180"/>
    </source>
</evidence>
<evidence type="ECO:0000256" key="12">
    <source>
        <dbReference type="ARBA" id="ARBA00023065"/>
    </source>
</evidence>
<dbReference type="InParanoid" id="A0A6J0B550"/>
<keyword evidence="7 19" id="KW-0812">Transmembrane</keyword>
<dbReference type="InterPro" id="IPR000402">
    <property type="entry name" value="Na/K_ATPase_sub_beta"/>
</dbReference>
<dbReference type="GO" id="GO:0036376">
    <property type="term" value="P:sodium ion export across plasma membrane"/>
    <property type="evidence" value="ECO:0007669"/>
    <property type="project" value="TreeGrafter"/>
</dbReference>
<keyword evidence="12" id="KW-0406">Ion transport</keyword>
<evidence type="ECO:0000313" key="21">
    <source>
        <dbReference type="RefSeq" id="XP_015509261.1"/>
    </source>
</evidence>
<dbReference type="FunFam" id="2.60.40.1660:FF:000004">
    <property type="entry name" value="sodium/potassium-transporting ATPase subunit beta-2"/>
    <property type="match status" value="1"/>
</dbReference>
<evidence type="ECO:0000256" key="9">
    <source>
        <dbReference type="ARBA" id="ARBA00022968"/>
    </source>
</evidence>
<evidence type="ECO:0000256" key="19">
    <source>
        <dbReference type="SAM" id="Phobius"/>
    </source>
</evidence>
<keyword evidence="15" id="KW-0325">Glycoprotein</keyword>
<dbReference type="PANTHER" id="PTHR11523">
    <property type="entry name" value="SODIUM/POTASSIUM-DEPENDENT ATPASE BETA SUBUNIT"/>
    <property type="match status" value="1"/>
</dbReference>
<evidence type="ECO:0000256" key="5">
    <source>
        <dbReference type="ARBA" id="ARBA00022538"/>
    </source>
</evidence>
<keyword evidence="9" id="KW-0735">Signal-anchor</keyword>
<dbReference type="InterPro" id="IPR038702">
    <property type="entry name" value="Na/K_ATPase_sub_beta_sf"/>
</dbReference>
<keyword evidence="14" id="KW-1015">Disulfide bond</keyword>
<evidence type="ECO:0000256" key="11">
    <source>
        <dbReference type="ARBA" id="ARBA00023053"/>
    </source>
</evidence>
<keyword evidence="5" id="KW-0633">Potassium transport</keyword>
<dbReference type="Gene3D" id="2.60.40.1660">
    <property type="entry name" value="Na, k-atpase alpha subunit"/>
    <property type="match status" value="1"/>
</dbReference>
<keyword evidence="20" id="KW-1185">Reference proteome</keyword>
<dbReference type="FunCoup" id="A0A6J0B550">
    <property type="interactions" value="248"/>
</dbReference>
<dbReference type="GO" id="GO:0001671">
    <property type="term" value="F:ATPase activator activity"/>
    <property type="evidence" value="ECO:0007669"/>
    <property type="project" value="TreeGrafter"/>
</dbReference>
<dbReference type="GO" id="GO:1990573">
    <property type="term" value="P:potassium ion import across plasma membrane"/>
    <property type="evidence" value="ECO:0007669"/>
    <property type="project" value="TreeGrafter"/>
</dbReference>
<comment type="function">
    <text evidence="17">This is the non-catalytic component of the active enzyme, which catalyzes the hydrolysis of ATP coupled with the exchange of Na(+) and K(+) ions across the plasma membrane. The beta subunit regulates, through assembly of alpha/beta heterodimers, the number of sodium pumps transported to the plasma membrane.</text>
</comment>
<feature type="transmembrane region" description="Helical" evidence="19">
    <location>
        <begin position="54"/>
        <end position="75"/>
    </location>
</feature>
<comment type="similarity">
    <text evidence="2">Belongs to the X(+)/potassium ATPases subunit beta family.</text>
</comment>
<feature type="compositionally biased region" description="Polar residues" evidence="18">
    <location>
        <begin position="11"/>
        <end position="20"/>
    </location>
</feature>
<reference evidence="21" key="1">
    <citation type="submission" date="2025-08" db="UniProtKB">
        <authorList>
            <consortium name="RefSeq"/>
        </authorList>
    </citation>
    <scope>IDENTIFICATION</scope>
    <source>
        <tissue evidence="21">Thorax and Abdomen</tissue>
    </source>
</reference>
<gene>
    <name evidence="21" type="primary">LOC107216549</name>
</gene>
<keyword evidence="4" id="KW-1003">Cell membrane</keyword>
<keyword evidence="3" id="KW-0813">Transport</keyword>
<dbReference type="GO" id="GO:0006883">
    <property type="term" value="P:intracellular sodium ion homeostasis"/>
    <property type="evidence" value="ECO:0007669"/>
    <property type="project" value="TreeGrafter"/>
</dbReference>
<evidence type="ECO:0000256" key="7">
    <source>
        <dbReference type="ARBA" id="ARBA00022692"/>
    </source>
</evidence>
<sequence length="324" mass="37098">MTMKDTKHVNTESTNLYERPPSLSTGQSIKTFLYNRTTGAVMGRTASSWGKIGLFYLIFYGVLAALVAICFWVFFQTLDPRIPTWQLDRSIIGTNPGLGFRPMPPSENVESTLIWYKGTDRSNYAHWVDSLEQFLEVYRKPGLTPGRGANIHNCDFDQLPSPGQVCDVDIKNWDPCTKENNYNYHKSAPCVFLKLNKIYGWRPDYYNDTKSLPEKMPRDLKEHIVDLEKKNALELNTIWVSCEGENPADMENIGPVKVLPRRGFPGYFYPFENSEGYLSPLVAIHFERPRTGILINVECKAWARNIKHDRVSGMGAVHFELMID</sequence>
<dbReference type="GeneID" id="107216549"/>
<protein>
    <submittedName>
        <fullName evidence="21">Sodium/potassium-transporting ATPase subunit beta-2</fullName>
    </submittedName>
</protein>
<evidence type="ECO:0000256" key="6">
    <source>
        <dbReference type="ARBA" id="ARBA00022607"/>
    </source>
</evidence>
<comment type="subcellular location">
    <subcellularLocation>
        <location evidence="1">Cell membrane</location>
        <topology evidence="1">Single-pass type II membrane protein</topology>
    </subcellularLocation>
</comment>
<feature type="region of interest" description="Disordered" evidence="18">
    <location>
        <begin position="1"/>
        <end position="20"/>
    </location>
</feature>
<dbReference type="Proteomes" id="UP000829291">
    <property type="component" value="Chromosome 2"/>
</dbReference>
<keyword evidence="10 19" id="KW-1133">Transmembrane helix</keyword>
<organism evidence="21">
    <name type="scientific">Neodiprion lecontei</name>
    <name type="common">Redheaded pine sawfly</name>
    <dbReference type="NCBI Taxonomy" id="441921"/>
    <lineage>
        <taxon>Eukaryota</taxon>
        <taxon>Metazoa</taxon>
        <taxon>Ecdysozoa</taxon>
        <taxon>Arthropoda</taxon>
        <taxon>Hexapoda</taxon>
        <taxon>Insecta</taxon>
        <taxon>Pterygota</taxon>
        <taxon>Neoptera</taxon>
        <taxon>Endopterygota</taxon>
        <taxon>Hymenoptera</taxon>
        <taxon>Tenthredinoidea</taxon>
        <taxon>Diprionidae</taxon>
        <taxon>Diprioninae</taxon>
        <taxon>Neodiprion</taxon>
    </lineage>
</organism>
<keyword evidence="13 19" id="KW-0472">Membrane</keyword>
<evidence type="ECO:0000256" key="3">
    <source>
        <dbReference type="ARBA" id="ARBA00022448"/>
    </source>
</evidence>
<evidence type="ECO:0000256" key="4">
    <source>
        <dbReference type="ARBA" id="ARBA00022475"/>
    </source>
</evidence>
<evidence type="ECO:0000256" key="8">
    <source>
        <dbReference type="ARBA" id="ARBA00022958"/>
    </source>
</evidence>
<dbReference type="RefSeq" id="XP_015509261.1">
    <property type="nucleotide sequence ID" value="XM_015653775.2"/>
</dbReference>
<dbReference type="GO" id="GO:0030007">
    <property type="term" value="P:intracellular potassium ion homeostasis"/>
    <property type="evidence" value="ECO:0007669"/>
    <property type="project" value="TreeGrafter"/>
</dbReference>
<keyword evidence="8" id="KW-0630">Potassium</keyword>
<evidence type="ECO:0000256" key="14">
    <source>
        <dbReference type="ARBA" id="ARBA00023157"/>
    </source>
</evidence>
<evidence type="ECO:0000256" key="16">
    <source>
        <dbReference type="ARBA" id="ARBA00023201"/>
    </source>
</evidence>